<evidence type="ECO:0000313" key="2">
    <source>
        <dbReference type="Proteomes" id="UP000886998"/>
    </source>
</evidence>
<evidence type="ECO:0000313" key="1">
    <source>
        <dbReference type="EMBL" id="GFS52188.1"/>
    </source>
</evidence>
<proteinExistence type="predicted"/>
<dbReference type="Proteomes" id="UP000886998">
    <property type="component" value="Unassembled WGS sequence"/>
</dbReference>
<feature type="non-terminal residue" evidence="1">
    <location>
        <position position="29"/>
    </location>
</feature>
<dbReference type="EMBL" id="BMAV01026650">
    <property type="protein sequence ID" value="GFS52188.1"/>
    <property type="molecule type" value="Genomic_DNA"/>
</dbReference>
<keyword evidence="2" id="KW-1185">Reference proteome</keyword>
<reference evidence="1" key="1">
    <citation type="submission" date="2020-08" db="EMBL/GenBank/DDBJ databases">
        <title>Multicomponent nature underlies the extraordinary mechanical properties of spider dragline silk.</title>
        <authorList>
            <person name="Kono N."/>
            <person name="Nakamura H."/>
            <person name="Mori M."/>
            <person name="Yoshida Y."/>
            <person name="Ohtoshi R."/>
            <person name="Malay A.D."/>
            <person name="Moran D.A.P."/>
            <person name="Tomita M."/>
            <person name="Numata K."/>
            <person name="Arakawa K."/>
        </authorList>
    </citation>
    <scope>NUCLEOTIDE SEQUENCE</scope>
</reference>
<protein>
    <submittedName>
        <fullName evidence="1">Uncharacterized protein</fullName>
    </submittedName>
</protein>
<name>A0A8X6IMP3_9ARAC</name>
<organism evidence="1 2">
    <name type="scientific">Trichonephila inaurata madagascariensis</name>
    <dbReference type="NCBI Taxonomy" id="2747483"/>
    <lineage>
        <taxon>Eukaryota</taxon>
        <taxon>Metazoa</taxon>
        <taxon>Ecdysozoa</taxon>
        <taxon>Arthropoda</taxon>
        <taxon>Chelicerata</taxon>
        <taxon>Arachnida</taxon>
        <taxon>Araneae</taxon>
        <taxon>Araneomorphae</taxon>
        <taxon>Entelegynae</taxon>
        <taxon>Araneoidea</taxon>
        <taxon>Nephilidae</taxon>
        <taxon>Trichonephila</taxon>
        <taxon>Trichonephila inaurata</taxon>
    </lineage>
</organism>
<comment type="caution">
    <text evidence="1">The sequence shown here is derived from an EMBL/GenBank/DDBJ whole genome shotgun (WGS) entry which is preliminary data.</text>
</comment>
<sequence length="29" mass="3164">MKCEFHGSKIVPVESVVNEIVLSSSSWNG</sequence>
<accession>A0A8X6IMP3</accession>
<gene>
    <name evidence="1" type="ORF">TNIN_389011</name>
</gene>
<dbReference type="AlphaFoldDB" id="A0A8X6IMP3"/>